<dbReference type="SFLD" id="SFLDS00001">
    <property type="entry name" value="Enolase"/>
    <property type="match status" value="1"/>
</dbReference>
<dbReference type="InterPro" id="IPR029017">
    <property type="entry name" value="Enolase-like_N"/>
</dbReference>
<evidence type="ECO:0000256" key="5">
    <source>
        <dbReference type="RuleBase" id="RU366006"/>
    </source>
</evidence>
<dbReference type="Pfam" id="PF13378">
    <property type="entry name" value="MR_MLE_C"/>
    <property type="match status" value="1"/>
</dbReference>
<keyword evidence="8" id="KW-1185">Reference proteome</keyword>
<dbReference type="EMBL" id="CP117884">
    <property type="protein sequence ID" value="WDF81646.1"/>
    <property type="molecule type" value="Genomic_DNA"/>
</dbReference>
<proteinExistence type="inferred from homology"/>
<dbReference type="InterPro" id="IPR013341">
    <property type="entry name" value="Mandelate_racemase_N_dom"/>
</dbReference>
<dbReference type="Gene3D" id="3.20.20.120">
    <property type="entry name" value="Enolase-like C-terminal domain"/>
    <property type="match status" value="1"/>
</dbReference>
<evidence type="ECO:0000313" key="7">
    <source>
        <dbReference type="EMBL" id="WDF81646.1"/>
    </source>
</evidence>
<feature type="domain" description="Mandelate racemase/muconate lactonizing enzyme C-terminal" evidence="6">
    <location>
        <begin position="153"/>
        <end position="252"/>
    </location>
</feature>
<reference evidence="7 8" key="1">
    <citation type="submission" date="2023-02" db="EMBL/GenBank/DDBJ databases">
        <title>Genome sequence of Lacticaseibacillus sp. KACC 23028.</title>
        <authorList>
            <person name="Kim S."/>
            <person name="Heo J."/>
            <person name="Kwon S.-W."/>
        </authorList>
    </citation>
    <scope>NUCLEOTIDE SEQUENCE [LARGE SCALE GENOMIC DNA]</scope>
    <source>
        <strain evidence="7 8">KACC 23028</strain>
    </source>
</reference>
<accession>A0ABY7WNE0</accession>
<dbReference type="InterPro" id="IPR036849">
    <property type="entry name" value="Enolase-like_C_sf"/>
</dbReference>
<dbReference type="CDD" id="cd03319">
    <property type="entry name" value="L-Ala-DL-Glu_epimerase"/>
    <property type="match status" value="1"/>
</dbReference>
<dbReference type="InterPro" id="IPR029065">
    <property type="entry name" value="Enolase_C-like"/>
</dbReference>
<keyword evidence="3 5" id="KW-0460">Magnesium</keyword>
<dbReference type="SFLD" id="SFLDG00180">
    <property type="entry name" value="muconate_cycloisomerase"/>
    <property type="match status" value="1"/>
</dbReference>
<keyword evidence="4 5" id="KW-0413">Isomerase</keyword>
<dbReference type="PANTHER" id="PTHR48073:SF2">
    <property type="entry name" value="O-SUCCINYLBENZOATE SYNTHASE"/>
    <property type="match status" value="1"/>
</dbReference>
<evidence type="ECO:0000256" key="4">
    <source>
        <dbReference type="ARBA" id="ARBA00023235"/>
    </source>
</evidence>
<dbReference type="SUPFAM" id="SSF51604">
    <property type="entry name" value="Enolase C-terminal domain-like"/>
    <property type="match status" value="1"/>
</dbReference>
<dbReference type="Gene3D" id="3.30.390.10">
    <property type="entry name" value="Enolase-like, N-terminal domain"/>
    <property type="match status" value="1"/>
</dbReference>
<protein>
    <recommendedName>
        <fullName evidence="5">Dipeptide epimerase</fullName>
        <ecNumber evidence="5">5.1.1.-</ecNumber>
    </recommendedName>
</protein>
<keyword evidence="2 5" id="KW-0479">Metal-binding</keyword>
<evidence type="ECO:0000313" key="8">
    <source>
        <dbReference type="Proteomes" id="UP001220377"/>
    </source>
</evidence>
<sequence>MQQLIVQKASDIMSLIDKVSVSTQELPLRVPFRTSRHVVTRASSVRVTITLENGLVGVGSGTPNEVVTGDTMASLEAILQELTPTLIGADLNDWTALLARVQGLITGNGPAKAAIELALYDLRAQSFGVDLPTLLGARQARVESDMTISIHPLPEMIAEAKQIAAQGFRAVKIKVGGGYLDDDLQRIQMIADALGPGHQLRLDANQAWTVAEAAEALRALAATHLPIEFVEQPVAANDVAGMRALTAMHLLPIMADESVFSYADALNILAQHAADYVNIKLMKTGGLSEATKINAACAARHVPCMVGAMIEPSTSLRAAVAFAAAHPNVHFVDLDPIFMVADAQPGLATDGPVLMFD</sequence>
<dbReference type="SMART" id="SM00922">
    <property type="entry name" value="MR_MLE"/>
    <property type="match status" value="1"/>
</dbReference>
<evidence type="ECO:0000259" key="6">
    <source>
        <dbReference type="SMART" id="SM00922"/>
    </source>
</evidence>
<gene>
    <name evidence="7" type="ORF">PQ472_06835</name>
</gene>
<dbReference type="SFLD" id="SFLDF00009">
    <property type="entry name" value="o-succinylbenzoate_synthase"/>
    <property type="match status" value="1"/>
</dbReference>
<dbReference type="Proteomes" id="UP001220377">
    <property type="component" value="Chromosome"/>
</dbReference>
<dbReference type="PANTHER" id="PTHR48073">
    <property type="entry name" value="O-SUCCINYLBENZOATE SYNTHASE-RELATED"/>
    <property type="match status" value="1"/>
</dbReference>
<name>A0ABY7WNE0_9LACO</name>
<evidence type="ECO:0000256" key="2">
    <source>
        <dbReference type="ARBA" id="ARBA00022723"/>
    </source>
</evidence>
<comment type="similarity">
    <text evidence="1 5">Belongs to the mandelate racemase/muconate lactonizing enzyme family.</text>
</comment>
<dbReference type="EC" id="5.1.1.-" evidence="5"/>
<dbReference type="Pfam" id="PF02746">
    <property type="entry name" value="MR_MLE_N"/>
    <property type="match status" value="1"/>
</dbReference>
<dbReference type="InterPro" id="IPR034603">
    <property type="entry name" value="Dipeptide_epimerase"/>
</dbReference>
<comment type="cofactor">
    <cofactor evidence="5">
        <name>Mg(2+)</name>
        <dbReference type="ChEBI" id="CHEBI:18420"/>
    </cofactor>
    <text evidence="5">Binds 1 Mg(2+) ion per subunit.</text>
</comment>
<organism evidence="7 8">
    <name type="scientific">Lacticaseibacillus pabuli</name>
    <dbReference type="NCBI Taxonomy" id="3025672"/>
    <lineage>
        <taxon>Bacteria</taxon>
        <taxon>Bacillati</taxon>
        <taxon>Bacillota</taxon>
        <taxon>Bacilli</taxon>
        <taxon>Lactobacillales</taxon>
        <taxon>Lactobacillaceae</taxon>
        <taxon>Lacticaseibacillus</taxon>
    </lineage>
</organism>
<evidence type="ECO:0000256" key="3">
    <source>
        <dbReference type="ARBA" id="ARBA00022842"/>
    </source>
</evidence>
<dbReference type="RefSeq" id="WP_274258562.1">
    <property type="nucleotide sequence ID" value="NZ_CP117884.1"/>
</dbReference>
<dbReference type="SUPFAM" id="SSF54826">
    <property type="entry name" value="Enolase N-terminal domain-like"/>
    <property type="match status" value="1"/>
</dbReference>
<dbReference type="InterPro" id="IPR013342">
    <property type="entry name" value="Mandelate_racemase_C"/>
</dbReference>
<evidence type="ECO:0000256" key="1">
    <source>
        <dbReference type="ARBA" id="ARBA00008031"/>
    </source>
</evidence>